<dbReference type="EMBL" id="JANPWB010000007">
    <property type="protein sequence ID" value="KAJ1168617.1"/>
    <property type="molecule type" value="Genomic_DNA"/>
</dbReference>
<organism evidence="1 2">
    <name type="scientific">Pleurodeles waltl</name>
    <name type="common">Iberian ribbed newt</name>
    <dbReference type="NCBI Taxonomy" id="8319"/>
    <lineage>
        <taxon>Eukaryota</taxon>
        <taxon>Metazoa</taxon>
        <taxon>Chordata</taxon>
        <taxon>Craniata</taxon>
        <taxon>Vertebrata</taxon>
        <taxon>Euteleostomi</taxon>
        <taxon>Amphibia</taxon>
        <taxon>Batrachia</taxon>
        <taxon>Caudata</taxon>
        <taxon>Salamandroidea</taxon>
        <taxon>Salamandridae</taxon>
        <taxon>Pleurodelinae</taxon>
        <taxon>Pleurodeles</taxon>
    </lineage>
</organism>
<comment type="caution">
    <text evidence="1">The sequence shown here is derived from an EMBL/GenBank/DDBJ whole genome shotgun (WGS) entry which is preliminary data.</text>
</comment>
<proteinExistence type="predicted"/>
<sequence>MALAYNVDPAFTGRSVDPMTKICGDVCDRQTSMEQPFFHTESLSQHRARASGITVFNLHTLLSSESVESLLLQFHICLLLVGLQAVVLQALSADSVVKLEQQTLHRLREDIYLLPVVLQALFVYTVMKLEP</sequence>
<reference evidence="1" key="1">
    <citation type="journal article" date="2022" name="bioRxiv">
        <title>Sequencing and chromosome-scale assembly of the giantPleurodeles waltlgenome.</title>
        <authorList>
            <person name="Brown T."/>
            <person name="Elewa A."/>
            <person name="Iarovenko S."/>
            <person name="Subramanian E."/>
            <person name="Araus A.J."/>
            <person name="Petzold A."/>
            <person name="Susuki M."/>
            <person name="Suzuki K.-i.T."/>
            <person name="Hayashi T."/>
            <person name="Toyoda A."/>
            <person name="Oliveira C."/>
            <person name="Osipova E."/>
            <person name="Leigh N.D."/>
            <person name="Simon A."/>
            <person name="Yun M.H."/>
        </authorList>
    </citation>
    <scope>NUCLEOTIDE SEQUENCE</scope>
    <source>
        <strain evidence="1">20211129_DDA</strain>
        <tissue evidence="1">Liver</tissue>
    </source>
</reference>
<name>A0AAV7SXK7_PLEWA</name>
<accession>A0AAV7SXK7</accession>
<evidence type="ECO:0000313" key="1">
    <source>
        <dbReference type="EMBL" id="KAJ1168617.1"/>
    </source>
</evidence>
<evidence type="ECO:0000313" key="2">
    <source>
        <dbReference type="Proteomes" id="UP001066276"/>
    </source>
</evidence>
<protein>
    <submittedName>
        <fullName evidence="1">Uncharacterized protein</fullName>
    </submittedName>
</protein>
<dbReference type="Proteomes" id="UP001066276">
    <property type="component" value="Chromosome 4_1"/>
</dbReference>
<keyword evidence="2" id="KW-1185">Reference proteome</keyword>
<dbReference type="AlphaFoldDB" id="A0AAV7SXK7"/>
<gene>
    <name evidence="1" type="ORF">NDU88_000537</name>
</gene>